<dbReference type="Pfam" id="PF05226">
    <property type="entry name" value="CHASE2"/>
    <property type="match status" value="1"/>
</dbReference>
<evidence type="ECO:0000313" key="5">
    <source>
        <dbReference type="Proteomes" id="UP000717364"/>
    </source>
</evidence>
<dbReference type="InterPro" id="IPR029787">
    <property type="entry name" value="Nucleotide_cyclase"/>
</dbReference>
<keyword evidence="1" id="KW-1133">Transmembrane helix</keyword>
<feature type="transmembrane region" description="Helical" evidence="1">
    <location>
        <begin position="389"/>
        <end position="409"/>
    </location>
</feature>
<dbReference type="InterPro" id="IPR043128">
    <property type="entry name" value="Rev_trsase/Diguanyl_cyclase"/>
</dbReference>
<gene>
    <name evidence="4" type="ORF">IXB50_03160</name>
</gene>
<dbReference type="PANTHER" id="PTHR33121:SF70">
    <property type="entry name" value="SIGNALING PROTEIN YKOW"/>
    <property type="match status" value="1"/>
</dbReference>
<reference evidence="4" key="2">
    <citation type="journal article" date="2021" name="Mar. Drugs">
        <title>Genome Reduction and Secondary Metabolism of the Marine Sponge-Associated Cyanobacterium Leptothoe.</title>
        <authorList>
            <person name="Konstantinou D."/>
            <person name="Popin R.V."/>
            <person name="Fewer D.P."/>
            <person name="Sivonen K."/>
            <person name="Gkelis S."/>
        </authorList>
    </citation>
    <scope>NUCLEOTIDE SEQUENCE</scope>
    <source>
        <strain evidence="4">TAU-MAC 1115</strain>
    </source>
</reference>
<dbReference type="GO" id="GO:0071111">
    <property type="term" value="F:cyclic-guanylate-specific phosphodiesterase activity"/>
    <property type="evidence" value="ECO:0007669"/>
    <property type="project" value="InterPro"/>
</dbReference>
<dbReference type="AlphaFoldDB" id="A0A947DCB5"/>
<protein>
    <submittedName>
        <fullName evidence="4">EAL domain-containing protein</fullName>
    </submittedName>
</protein>
<keyword evidence="1" id="KW-0472">Membrane</keyword>
<dbReference type="SMART" id="SM01080">
    <property type="entry name" value="CHASE2"/>
    <property type="match status" value="1"/>
</dbReference>
<evidence type="ECO:0000313" key="4">
    <source>
        <dbReference type="EMBL" id="MBT9314417.1"/>
    </source>
</evidence>
<dbReference type="Pfam" id="PF00990">
    <property type="entry name" value="GGDEF"/>
    <property type="match status" value="1"/>
</dbReference>
<dbReference type="CDD" id="cd01949">
    <property type="entry name" value="GGDEF"/>
    <property type="match status" value="1"/>
</dbReference>
<dbReference type="SUPFAM" id="SSF55073">
    <property type="entry name" value="Nucleotide cyclase"/>
    <property type="match status" value="1"/>
</dbReference>
<dbReference type="InterPro" id="IPR035919">
    <property type="entry name" value="EAL_sf"/>
</dbReference>
<dbReference type="PANTHER" id="PTHR33121">
    <property type="entry name" value="CYCLIC DI-GMP PHOSPHODIESTERASE PDEF"/>
    <property type="match status" value="1"/>
</dbReference>
<dbReference type="EMBL" id="JADOES010000004">
    <property type="protein sequence ID" value="MBT9314417.1"/>
    <property type="molecule type" value="Genomic_DNA"/>
</dbReference>
<feature type="transmembrane region" description="Helical" evidence="1">
    <location>
        <begin position="28"/>
        <end position="48"/>
    </location>
</feature>
<dbReference type="RefSeq" id="WP_215607487.1">
    <property type="nucleotide sequence ID" value="NZ_JADOES010000004.1"/>
</dbReference>
<dbReference type="InterPro" id="IPR001633">
    <property type="entry name" value="EAL_dom"/>
</dbReference>
<keyword evidence="5" id="KW-1185">Reference proteome</keyword>
<dbReference type="SMART" id="SM00267">
    <property type="entry name" value="GGDEF"/>
    <property type="match status" value="1"/>
</dbReference>
<dbReference type="Gene3D" id="3.30.70.270">
    <property type="match status" value="1"/>
</dbReference>
<feature type="domain" description="EAL" evidence="2">
    <location>
        <begin position="584"/>
        <end position="840"/>
    </location>
</feature>
<dbReference type="Proteomes" id="UP000717364">
    <property type="component" value="Unassembled WGS sequence"/>
</dbReference>
<reference evidence="4" key="1">
    <citation type="submission" date="2020-11" db="EMBL/GenBank/DDBJ databases">
        <authorList>
            <person name="Konstantinou D."/>
            <person name="Gkelis S."/>
            <person name="Popin R."/>
            <person name="Fewer D."/>
            <person name="Sivonen K."/>
        </authorList>
    </citation>
    <scope>NUCLEOTIDE SEQUENCE</scope>
    <source>
        <strain evidence="4">TAU-MAC 1115</strain>
    </source>
</reference>
<dbReference type="SMART" id="SM00052">
    <property type="entry name" value="EAL"/>
    <property type="match status" value="1"/>
</dbReference>
<feature type="domain" description="GGDEF" evidence="3">
    <location>
        <begin position="442"/>
        <end position="575"/>
    </location>
</feature>
<evidence type="ECO:0000256" key="1">
    <source>
        <dbReference type="SAM" id="Phobius"/>
    </source>
</evidence>
<dbReference type="Gene3D" id="3.20.20.450">
    <property type="entry name" value="EAL domain"/>
    <property type="match status" value="1"/>
</dbReference>
<dbReference type="PROSITE" id="PS51257">
    <property type="entry name" value="PROKAR_LIPOPROTEIN"/>
    <property type="match status" value="1"/>
</dbReference>
<organism evidence="4 5">
    <name type="scientific">Leptothoe spongobia TAU-MAC 1115</name>
    <dbReference type="NCBI Taxonomy" id="1967444"/>
    <lineage>
        <taxon>Bacteria</taxon>
        <taxon>Bacillati</taxon>
        <taxon>Cyanobacteriota</taxon>
        <taxon>Cyanophyceae</taxon>
        <taxon>Nodosilineales</taxon>
        <taxon>Cymatolegaceae</taxon>
        <taxon>Leptothoe</taxon>
        <taxon>Leptothoe spongobia</taxon>
    </lineage>
</organism>
<comment type="caution">
    <text evidence="4">The sequence shown here is derived from an EMBL/GenBank/DDBJ whole genome shotgun (WGS) entry which is preliminary data.</text>
</comment>
<dbReference type="PROSITE" id="PS50883">
    <property type="entry name" value="EAL"/>
    <property type="match status" value="1"/>
</dbReference>
<dbReference type="FunFam" id="3.20.20.450:FF:000001">
    <property type="entry name" value="Cyclic di-GMP phosphodiesterase yahA"/>
    <property type="match status" value="1"/>
</dbReference>
<accession>A0A947DCB5</accession>
<dbReference type="InterPro" id="IPR050706">
    <property type="entry name" value="Cyclic-di-GMP_PDE-like"/>
</dbReference>
<dbReference type="NCBIfam" id="TIGR00254">
    <property type="entry name" value="GGDEF"/>
    <property type="match status" value="1"/>
</dbReference>
<evidence type="ECO:0000259" key="2">
    <source>
        <dbReference type="PROSITE" id="PS50883"/>
    </source>
</evidence>
<proteinExistence type="predicted"/>
<dbReference type="Pfam" id="PF00563">
    <property type="entry name" value="EAL"/>
    <property type="match status" value="1"/>
</dbReference>
<name>A0A947DCB5_9CYAN</name>
<feature type="transmembrane region" description="Helical" evidence="1">
    <location>
        <begin position="362"/>
        <end position="382"/>
    </location>
</feature>
<sequence>MVLLRFGRLYRRSFRSFQLLLWRQLQQYGYVLIACGVALFVIGIRQLGGLQGLELKTFDSRVRHYATDVELPEVIVVGITEADIRHHNHWPLSDNTVAELLEHLQTYQPAAIGLDIYRDIDHPPGRERLVSQLTRENVYGVYDVGLNPARSNPAPQGMEHDRTGFADFVADTDGVIRRNFMFASIKPDEFYSLGLRLSLHVLRQRYGPDIFEKSLDGLTIAGTLFPTLKPNTGGYQNEDTGGYQVMFKYQTQNDAIRQVSLMSVLNDEVDPDWFKHKVVLVGTVAPSIKDTFFTSLNTQSKSKATTPGVILHAHAVSQILSVVEGNHALIWTWNQWQEMVWIGFWCLIGGVLVWHIQRFVLLTLTGAIALIILVSTGWLVFLYGGWIPIVPAVLGFAMVVSSTITYQVFYRTFYDPLTSLPNRISSLKRLQHYLNQRNTPEPMVALLLIDLDLFKSVNESLGVNVADRLLQIVAERIVQQMPGASVARVGGDQFAVILPAIAHTQAAIAMTDRLQKSLMSSIHIDGQAVSTTISIGIALHQKGQGYRAHELLQDAHRALGKAKNLGRDRHEVFNEDMRTHSVSQFQLEMELRRAGEGEQFQLYYQPIIDLVSGEIAGFEALIRWQHPERGTVPPNDFIGIAEDTGIILTMGDWILDEACRQIRQWQQLFPKVNPLFIGVNLSSRQFVQQDLATTIASVVQEHQIDPRGLKLELTESVAMEDVDSAILQLLKLKNRGLHISLDDFGTGYSSLSYLHRLPIDSLKIDKSFVDRMEIISENADIVGTIVSLGHRLKLDIIAEGVETMAQARLLKQLECQYAQGYFFAKPLPREAAAQLLIQDKHWHIEK</sequence>
<keyword evidence="1" id="KW-0812">Transmembrane</keyword>
<dbReference type="InterPro" id="IPR000160">
    <property type="entry name" value="GGDEF_dom"/>
</dbReference>
<evidence type="ECO:0000259" key="3">
    <source>
        <dbReference type="PROSITE" id="PS50887"/>
    </source>
</evidence>
<dbReference type="PROSITE" id="PS50887">
    <property type="entry name" value="GGDEF"/>
    <property type="match status" value="1"/>
</dbReference>
<dbReference type="SUPFAM" id="SSF141868">
    <property type="entry name" value="EAL domain-like"/>
    <property type="match status" value="1"/>
</dbReference>
<feature type="transmembrane region" description="Helical" evidence="1">
    <location>
        <begin position="339"/>
        <end position="356"/>
    </location>
</feature>
<dbReference type="CDD" id="cd01948">
    <property type="entry name" value="EAL"/>
    <property type="match status" value="1"/>
</dbReference>
<dbReference type="InterPro" id="IPR007890">
    <property type="entry name" value="CHASE2"/>
</dbReference>